<evidence type="ECO:0000256" key="1">
    <source>
        <dbReference type="SAM" id="MobiDB-lite"/>
    </source>
</evidence>
<dbReference type="Pfam" id="PF04810">
    <property type="entry name" value="zf-Sec23_Sec24"/>
    <property type="match status" value="1"/>
</dbReference>
<dbReference type="InterPro" id="IPR006895">
    <property type="entry name" value="Znf_Sec23_Sec24"/>
</dbReference>
<dbReference type="AlphaFoldDB" id="A0A433P8K8"/>
<evidence type="ECO:0000313" key="4">
    <source>
        <dbReference type="Proteomes" id="UP000274822"/>
    </source>
</evidence>
<dbReference type="InterPro" id="IPR036174">
    <property type="entry name" value="Znf_Sec23_Sec24_sf"/>
</dbReference>
<accession>A0A433P8K8</accession>
<feature type="region of interest" description="Disordered" evidence="1">
    <location>
        <begin position="1"/>
        <end position="85"/>
    </location>
</feature>
<dbReference type="Gene3D" id="2.30.30.380">
    <property type="entry name" value="Zn-finger domain of Sec23/24"/>
    <property type="match status" value="1"/>
</dbReference>
<dbReference type="SUPFAM" id="SSF82919">
    <property type="entry name" value="Zn-finger domain of Sec23/24"/>
    <property type="match status" value="1"/>
</dbReference>
<gene>
    <name evidence="3" type="ORF">BC938DRAFT_477620</name>
</gene>
<dbReference type="SUPFAM" id="SSF81995">
    <property type="entry name" value="beta-sandwich domain of Sec23/24"/>
    <property type="match status" value="1"/>
</dbReference>
<evidence type="ECO:0000259" key="2">
    <source>
        <dbReference type="Pfam" id="PF04810"/>
    </source>
</evidence>
<name>A0A433P8K8_9FUNG</name>
<dbReference type="GO" id="GO:0090110">
    <property type="term" value="P:COPII-coated vesicle cargo loading"/>
    <property type="evidence" value="ECO:0007669"/>
    <property type="project" value="TreeGrafter"/>
</dbReference>
<sequence>PDRVGSPSIRPPLSQSGGVPPFSGGRPPSNPTAQPPPHIAYQGVPGAPPGIPNALPSPVSSQPDPEAPQISPTTSTDPSVDHHRRKRMYPDQITKAYQGDAPQGASYQGQFITPAGGPGVAAMPAASAPNHFPGTGSVPSTTPYFVPGETSGGFVPGYGAQGQQAPLISQASMGYQGYGAMPPAGVAGVTNQFANMSMGGAPQQLQCSGVDNVLTQISLIGTPPNIFDLDAPPPPIRLPANSPTANCDPRHERCTVNAFPATEALAKKSRIPLALVITPYPTVKDGESWCLDLGFGVWETMHEPVPTVSDTIIARCRRCRTYINPFVTFVEGGQRWKCNTCFLLND</sequence>
<dbReference type="Gene3D" id="2.60.40.1670">
    <property type="entry name" value="beta-sandwich domain of Sec23/24"/>
    <property type="match status" value="1"/>
</dbReference>
<reference evidence="3 4" key="1">
    <citation type="journal article" date="2018" name="New Phytol.">
        <title>Phylogenomics of Endogonaceae and evolution of mycorrhizas within Mucoromycota.</title>
        <authorList>
            <person name="Chang Y."/>
            <person name="Desiro A."/>
            <person name="Na H."/>
            <person name="Sandor L."/>
            <person name="Lipzen A."/>
            <person name="Clum A."/>
            <person name="Barry K."/>
            <person name="Grigoriev I.V."/>
            <person name="Martin F.M."/>
            <person name="Stajich J.E."/>
            <person name="Smith M.E."/>
            <person name="Bonito G."/>
            <person name="Spatafora J.W."/>
        </authorList>
    </citation>
    <scope>NUCLEOTIDE SEQUENCE [LARGE SCALE GENOMIC DNA]</scope>
    <source>
        <strain evidence="3 4">AD002</strain>
    </source>
</reference>
<dbReference type="Proteomes" id="UP000274822">
    <property type="component" value="Unassembled WGS sequence"/>
</dbReference>
<protein>
    <recommendedName>
        <fullName evidence="2">Zinc finger Sec23/Sec24-type domain-containing protein</fullName>
    </recommendedName>
</protein>
<feature type="compositionally biased region" description="Pro residues" evidence="1">
    <location>
        <begin position="28"/>
        <end position="38"/>
    </location>
</feature>
<keyword evidence="4" id="KW-1185">Reference proteome</keyword>
<feature type="non-terminal residue" evidence="3">
    <location>
        <position position="1"/>
    </location>
</feature>
<dbReference type="GO" id="GO:0008270">
    <property type="term" value="F:zinc ion binding"/>
    <property type="evidence" value="ECO:0007669"/>
    <property type="project" value="InterPro"/>
</dbReference>
<dbReference type="GO" id="GO:0070971">
    <property type="term" value="C:endoplasmic reticulum exit site"/>
    <property type="evidence" value="ECO:0007669"/>
    <property type="project" value="TreeGrafter"/>
</dbReference>
<feature type="domain" description="Zinc finger Sec23/Sec24-type" evidence="2">
    <location>
        <begin position="313"/>
        <end position="346"/>
    </location>
</feature>
<dbReference type="PANTHER" id="PTHR13803">
    <property type="entry name" value="SEC24-RELATED PROTEIN"/>
    <property type="match status" value="1"/>
</dbReference>
<dbReference type="InterPro" id="IPR050550">
    <property type="entry name" value="SEC23_SEC24_subfamily"/>
</dbReference>
<evidence type="ECO:0000313" key="3">
    <source>
        <dbReference type="EMBL" id="RUS13894.1"/>
    </source>
</evidence>
<dbReference type="EMBL" id="RBNJ01028566">
    <property type="protein sequence ID" value="RUS13894.1"/>
    <property type="molecule type" value="Genomic_DNA"/>
</dbReference>
<proteinExistence type="predicted"/>
<organism evidence="3 4">
    <name type="scientific">Jimgerdemannia flammicorona</name>
    <dbReference type="NCBI Taxonomy" id="994334"/>
    <lineage>
        <taxon>Eukaryota</taxon>
        <taxon>Fungi</taxon>
        <taxon>Fungi incertae sedis</taxon>
        <taxon>Mucoromycota</taxon>
        <taxon>Mucoromycotina</taxon>
        <taxon>Endogonomycetes</taxon>
        <taxon>Endogonales</taxon>
        <taxon>Endogonaceae</taxon>
        <taxon>Jimgerdemannia</taxon>
    </lineage>
</organism>
<dbReference type="GO" id="GO:0006886">
    <property type="term" value="P:intracellular protein transport"/>
    <property type="evidence" value="ECO:0007669"/>
    <property type="project" value="InterPro"/>
</dbReference>
<dbReference type="PANTHER" id="PTHR13803:SF39">
    <property type="entry name" value="SECRETORY 24AB, ISOFORM A"/>
    <property type="match status" value="1"/>
</dbReference>
<dbReference type="GO" id="GO:0030127">
    <property type="term" value="C:COPII vesicle coat"/>
    <property type="evidence" value="ECO:0007669"/>
    <property type="project" value="InterPro"/>
</dbReference>
<feature type="non-terminal residue" evidence="3">
    <location>
        <position position="346"/>
    </location>
</feature>
<dbReference type="GO" id="GO:0000149">
    <property type="term" value="F:SNARE binding"/>
    <property type="evidence" value="ECO:0007669"/>
    <property type="project" value="TreeGrafter"/>
</dbReference>
<comment type="caution">
    <text evidence="3">The sequence shown here is derived from an EMBL/GenBank/DDBJ whole genome shotgun (WGS) entry which is preliminary data.</text>
</comment>